<dbReference type="EMBL" id="VNHS01000003">
    <property type="protein sequence ID" value="TYP76347.1"/>
    <property type="molecule type" value="Genomic_DNA"/>
</dbReference>
<dbReference type="OrthoDB" id="2966580at2"/>
<sequence>MPNFGAFGNINHPLTVAGAAETGSNEGVLYYATTNLQNVGPNGFLVLQVSNPTTANRAVRIVRVQGGGLVNSTLYYVRNGTLNGGVALSAFNGNFGFSDVSQMIPSFSTSTALPVTGGATLSVSIQTTGTPVNDENGRLIIPPGGRFLVVLQKNVAGTNAMSIAVSWTEF</sequence>
<reference evidence="1 2" key="1">
    <citation type="submission" date="2019-07" db="EMBL/GenBank/DDBJ databases">
        <title>Genomic Encyclopedia of Type Strains, Phase III (KMG-III): the genomes of soil and plant-associated and newly described type strains.</title>
        <authorList>
            <person name="Whitman W."/>
        </authorList>
    </citation>
    <scope>NUCLEOTIDE SEQUENCE [LARGE SCALE GENOMIC DNA]</scope>
    <source>
        <strain evidence="1 2">BL24</strain>
    </source>
</reference>
<proteinExistence type="predicted"/>
<name>A0A5S5CAK6_9BACL</name>
<evidence type="ECO:0000313" key="2">
    <source>
        <dbReference type="Proteomes" id="UP000323257"/>
    </source>
</evidence>
<evidence type="ECO:0000313" key="1">
    <source>
        <dbReference type="EMBL" id="TYP76347.1"/>
    </source>
</evidence>
<protein>
    <submittedName>
        <fullName evidence="1">Uncharacterized protein</fullName>
    </submittedName>
</protein>
<accession>A0A5S5CAK6</accession>
<keyword evidence="2" id="KW-1185">Reference proteome</keyword>
<dbReference type="RefSeq" id="WP_148928784.1">
    <property type="nucleotide sequence ID" value="NZ_VNHS01000003.1"/>
</dbReference>
<comment type="caution">
    <text evidence="1">The sequence shown here is derived from an EMBL/GenBank/DDBJ whole genome shotgun (WGS) entry which is preliminary data.</text>
</comment>
<gene>
    <name evidence="1" type="ORF">BCM02_1038</name>
</gene>
<dbReference type="Proteomes" id="UP000323257">
    <property type="component" value="Unassembled WGS sequence"/>
</dbReference>
<dbReference type="AlphaFoldDB" id="A0A5S5CAK6"/>
<organism evidence="1 2">
    <name type="scientific">Paenibacillus methanolicus</name>
    <dbReference type="NCBI Taxonomy" id="582686"/>
    <lineage>
        <taxon>Bacteria</taxon>
        <taxon>Bacillati</taxon>
        <taxon>Bacillota</taxon>
        <taxon>Bacilli</taxon>
        <taxon>Bacillales</taxon>
        <taxon>Paenibacillaceae</taxon>
        <taxon>Paenibacillus</taxon>
    </lineage>
</organism>